<reference evidence="1 2" key="1">
    <citation type="submission" date="2019-03" db="EMBL/GenBank/DDBJ databases">
        <title>Genomic Encyclopedia of Archaeal and Bacterial Type Strains, Phase II (KMG-II): from individual species to whole genera.</title>
        <authorList>
            <person name="Goeker M."/>
        </authorList>
    </citation>
    <scope>NUCLEOTIDE SEQUENCE [LARGE SCALE GENOMIC DNA]</scope>
    <source>
        <strain evidence="1 2">DSM 26433</strain>
    </source>
</reference>
<gene>
    <name evidence="1" type="ORF">BXY66_0322</name>
</gene>
<dbReference type="EMBL" id="SMGR01000001">
    <property type="protein sequence ID" value="TCL08287.1"/>
    <property type="molecule type" value="Genomic_DNA"/>
</dbReference>
<organism evidence="1 2">
    <name type="scientific">Shimia isoporae</name>
    <dbReference type="NCBI Taxonomy" id="647720"/>
    <lineage>
        <taxon>Bacteria</taxon>
        <taxon>Pseudomonadati</taxon>
        <taxon>Pseudomonadota</taxon>
        <taxon>Alphaproteobacteria</taxon>
        <taxon>Rhodobacterales</taxon>
        <taxon>Roseobacteraceae</taxon>
    </lineage>
</organism>
<protein>
    <submittedName>
        <fullName evidence="1">Uncharacterized protein</fullName>
    </submittedName>
</protein>
<evidence type="ECO:0000313" key="1">
    <source>
        <dbReference type="EMBL" id="TCL08287.1"/>
    </source>
</evidence>
<proteinExistence type="predicted"/>
<comment type="caution">
    <text evidence="1">The sequence shown here is derived from an EMBL/GenBank/DDBJ whole genome shotgun (WGS) entry which is preliminary data.</text>
</comment>
<dbReference type="Proteomes" id="UP000295673">
    <property type="component" value="Unassembled WGS sequence"/>
</dbReference>
<sequence>MGKSNKQDTVQFRSFELLEAEHDVVFNNDGAGEAADLVGLKEVSEVEIRLTLIHCKYASDGKVSGQIANLYEVCGQAQKSIVVKHEGLPKLATSLRMRREKWAKVNVCFVRFEVIRHTEIPQDARMSALGNCVAAPVVVVNDRKGPFAQLCKVCFLRIADLGGWCCMAWRRT</sequence>
<accession>A0A4R1NJ73</accession>
<evidence type="ECO:0000313" key="2">
    <source>
        <dbReference type="Proteomes" id="UP000295673"/>
    </source>
</evidence>
<keyword evidence="2" id="KW-1185">Reference proteome</keyword>
<name>A0A4R1NJ73_9RHOB</name>
<dbReference type="AlphaFoldDB" id="A0A4R1NJ73"/>